<dbReference type="InParanoid" id="A0A067PX32"/>
<feature type="transmembrane region" description="Helical" evidence="8">
    <location>
        <begin position="291"/>
        <end position="310"/>
    </location>
</feature>
<dbReference type="PROSITE" id="PS50850">
    <property type="entry name" value="MFS"/>
    <property type="match status" value="1"/>
</dbReference>
<keyword evidence="4 8" id="KW-0812">Transmembrane</keyword>
<keyword evidence="6 8" id="KW-0472">Membrane</keyword>
<feature type="transmembrane region" description="Helical" evidence="8">
    <location>
        <begin position="330"/>
        <end position="351"/>
    </location>
</feature>
<reference evidence="11" key="1">
    <citation type="journal article" date="2014" name="Proc. Natl. Acad. Sci. U.S.A.">
        <title>Extensive sampling of basidiomycete genomes demonstrates inadequacy of the white-rot/brown-rot paradigm for wood decay fungi.</title>
        <authorList>
            <person name="Riley R."/>
            <person name="Salamov A.A."/>
            <person name="Brown D.W."/>
            <person name="Nagy L.G."/>
            <person name="Floudas D."/>
            <person name="Held B.W."/>
            <person name="Levasseur A."/>
            <person name="Lombard V."/>
            <person name="Morin E."/>
            <person name="Otillar R."/>
            <person name="Lindquist E.A."/>
            <person name="Sun H."/>
            <person name="LaButti K.M."/>
            <person name="Schmutz J."/>
            <person name="Jabbour D."/>
            <person name="Luo H."/>
            <person name="Baker S.E."/>
            <person name="Pisabarro A.G."/>
            <person name="Walton J.D."/>
            <person name="Blanchette R.A."/>
            <person name="Henrissat B."/>
            <person name="Martin F."/>
            <person name="Cullen D."/>
            <person name="Hibbett D.S."/>
            <person name="Grigoriev I.V."/>
        </authorList>
    </citation>
    <scope>NUCLEOTIDE SEQUENCE [LARGE SCALE GENOMIC DNA]</scope>
    <source>
        <strain evidence="11">MUCL 33604</strain>
    </source>
</reference>
<dbReference type="Gene3D" id="1.20.1250.20">
    <property type="entry name" value="MFS general substrate transporter like domains"/>
    <property type="match status" value="2"/>
</dbReference>
<feature type="transmembrane region" description="Helical" evidence="8">
    <location>
        <begin position="124"/>
        <end position="142"/>
    </location>
</feature>
<feature type="transmembrane region" description="Helical" evidence="8">
    <location>
        <begin position="182"/>
        <end position="202"/>
    </location>
</feature>
<gene>
    <name evidence="10" type="ORF">JAAARDRAFT_38007</name>
</gene>
<dbReference type="InterPro" id="IPR001958">
    <property type="entry name" value="Tet-R_TetA/multi-R_MdtG-like"/>
</dbReference>
<evidence type="ECO:0000313" key="10">
    <source>
        <dbReference type="EMBL" id="KDQ54891.1"/>
    </source>
</evidence>
<feature type="domain" description="Major facilitator superfamily (MFS) profile" evidence="9">
    <location>
        <begin position="26"/>
        <end position="476"/>
    </location>
</feature>
<feature type="transmembrane region" description="Helical" evidence="8">
    <location>
        <begin position="382"/>
        <end position="408"/>
    </location>
</feature>
<accession>A0A067PX32</accession>
<evidence type="ECO:0000256" key="4">
    <source>
        <dbReference type="ARBA" id="ARBA00022692"/>
    </source>
</evidence>
<keyword evidence="5 8" id="KW-1133">Transmembrane helix</keyword>
<dbReference type="Proteomes" id="UP000027265">
    <property type="component" value="Unassembled WGS sequence"/>
</dbReference>
<evidence type="ECO:0000256" key="5">
    <source>
        <dbReference type="ARBA" id="ARBA00022989"/>
    </source>
</evidence>
<dbReference type="STRING" id="933084.A0A067PX32"/>
<evidence type="ECO:0000256" key="8">
    <source>
        <dbReference type="SAM" id="Phobius"/>
    </source>
</evidence>
<dbReference type="EMBL" id="KL197727">
    <property type="protein sequence ID" value="KDQ54891.1"/>
    <property type="molecule type" value="Genomic_DNA"/>
</dbReference>
<evidence type="ECO:0000256" key="3">
    <source>
        <dbReference type="ARBA" id="ARBA00022448"/>
    </source>
</evidence>
<sequence length="491" mass="53163">MTISDALHSHAGPQWGLKWRSSVWFVTLVVTSSITTDLIIYSIVIPVFPFQLQRLGYTGVSSLVGWLLFAYSGGLVLSTPPIAWLSERVRSRQMPLILGLGALIASQVLLMESTAYWLMCVARVIQGVSSSIVWVVALALLCDTTPEAQIGQQMGIVMSGLSVGLLAGPPIGGALYDRFGYRAPFIFGIGISVVDLIGRLLIIEHPNTDSLRAPPHDLPPSSSDPEARPTLLHDSPPSQTMSVSQATLHADAQSPNRPGETRRSPKNASELPNIQETRPFMKAVANLARSPRALTALFITAMYGIAYASLEPTIPLRLQALYGLDAHQVGLVFIASVVPTLISSPLSGYLVDRLGTEWITPLCLLLSLPWWALLLVEWTLPFFTVVFGLTAFFTSAALSPVTVELAAVARELDHVGYGHVYGAFNIAYGIGSTIGPVLGGQLYDRLRHGWLAVCVFATAFMGVSTLFAFCYSGERPLLRRLIGRRVDVPIS</sequence>
<dbReference type="InterPro" id="IPR011701">
    <property type="entry name" value="MFS"/>
</dbReference>
<dbReference type="InterPro" id="IPR020846">
    <property type="entry name" value="MFS_dom"/>
</dbReference>
<feature type="transmembrane region" description="Helical" evidence="8">
    <location>
        <begin position="420"/>
        <end position="443"/>
    </location>
</feature>
<evidence type="ECO:0000256" key="6">
    <source>
        <dbReference type="ARBA" id="ARBA00023136"/>
    </source>
</evidence>
<dbReference type="GO" id="GO:0016020">
    <property type="term" value="C:membrane"/>
    <property type="evidence" value="ECO:0007669"/>
    <property type="project" value="UniProtKB-SubCell"/>
</dbReference>
<feature type="compositionally biased region" description="Polar residues" evidence="7">
    <location>
        <begin position="236"/>
        <end position="247"/>
    </location>
</feature>
<keyword evidence="3" id="KW-0813">Transport</keyword>
<name>A0A067PX32_9AGAM</name>
<feature type="transmembrane region" description="Helical" evidence="8">
    <location>
        <begin position="358"/>
        <end position="376"/>
    </location>
</feature>
<evidence type="ECO:0000313" key="11">
    <source>
        <dbReference type="Proteomes" id="UP000027265"/>
    </source>
</evidence>
<dbReference type="SUPFAM" id="SSF103473">
    <property type="entry name" value="MFS general substrate transporter"/>
    <property type="match status" value="1"/>
</dbReference>
<feature type="region of interest" description="Disordered" evidence="7">
    <location>
        <begin position="211"/>
        <end position="272"/>
    </location>
</feature>
<protein>
    <recommendedName>
        <fullName evidence="9">Major facilitator superfamily (MFS) profile domain-containing protein</fullName>
    </recommendedName>
</protein>
<dbReference type="Pfam" id="PF07690">
    <property type="entry name" value="MFS_1"/>
    <property type="match status" value="2"/>
</dbReference>
<proteinExistence type="inferred from homology"/>
<dbReference type="HOGENOM" id="CLU_001265_51_2_1"/>
<comment type="subcellular location">
    <subcellularLocation>
        <location evidence="1">Membrane</location>
        <topology evidence="1">Multi-pass membrane protein</topology>
    </subcellularLocation>
</comment>
<dbReference type="CDD" id="cd17325">
    <property type="entry name" value="MFS_MdtG_SLC18_like"/>
    <property type="match status" value="1"/>
</dbReference>
<feature type="transmembrane region" description="Helical" evidence="8">
    <location>
        <begin position="154"/>
        <end position="176"/>
    </location>
</feature>
<dbReference type="FunCoup" id="A0A067PX32">
    <property type="interactions" value="1"/>
</dbReference>
<dbReference type="InterPro" id="IPR036259">
    <property type="entry name" value="MFS_trans_sf"/>
</dbReference>
<feature type="transmembrane region" description="Helical" evidence="8">
    <location>
        <begin position="96"/>
        <end position="118"/>
    </location>
</feature>
<dbReference type="PANTHER" id="PTHR23506:SF23">
    <property type="entry name" value="GH10249P"/>
    <property type="match status" value="1"/>
</dbReference>
<feature type="transmembrane region" description="Helical" evidence="8">
    <location>
        <begin position="449"/>
        <end position="471"/>
    </location>
</feature>
<evidence type="ECO:0000259" key="9">
    <source>
        <dbReference type="PROSITE" id="PS50850"/>
    </source>
</evidence>
<dbReference type="InterPro" id="IPR050930">
    <property type="entry name" value="MFS_Vesicular_Transporter"/>
</dbReference>
<evidence type="ECO:0000256" key="1">
    <source>
        <dbReference type="ARBA" id="ARBA00004141"/>
    </source>
</evidence>
<comment type="similarity">
    <text evidence="2">Belongs to the major facilitator superfamily. Vesicular transporter family.</text>
</comment>
<evidence type="ECO:0000256" key="7">
    <source>
        <dbReference type="SAM" id="MobiDB-lite"/>
    </source>
</evidence>
<dbReference type="PRINTS" id="PR01035">
    <property type="entry name" value="TCRTETA"/>
</dbReference>
<organism evidence="10 11">
    <name type="scientific">Jaapia argillacea MUCL 33604</name>
    <dbReference type="NCBI Taxonomy" id="933084"/>
    <lineage>
        <taxon>Eukaryota</taxon>
        <taxon>Fungi</taxon>
        <taxon>Dikarya</taxon>
        <taxon>Basidiomycota</taxon>
        <taxon>Agaricomycotina</taxon>
        <taxon>Agaricomycetes</taxon>
        <taxon>Agaricomycetidae</taxon>
        <taxon>Jaapiales</taxon>
        <taxon>Jaapiaceae</taxon>
        <taxon>Jaapia</taxon>
    </lineage>
</organism>
<dbReference type="OrthoDB" id="440553at2759"/>
<evidence type="ECO:0000256" key="2">
    <source>
        <dbReference type="ARBA" id="ARBA00006829"/>
    </source>
</evidence>
<dbReference type="AlphaFoldDB" id="A0A067PX32"/>
<keyword evidence="11" id="KW-1185">Reference proteome</keyword>
<dbReference type="GO" id="GO:0022857">
    <property type="term" value="F:transmembrane transporter activity"/>
    <property type="evidence" value="ECO:0007669"/>
    <property type="project" value="InterPro"/>
</dbReference>
<feature type="transmembrane region" description="Helical" evidence="8">
    <location>
        <begin position="64"/>
        <end position="84"/>
    </location>
</feature>
<dbReference type="PANTHER" id="PTHR23506">
    <property type="entry name" value="GH10249P"/>
    <property type="match status" value="1"/>
</dbReference>
<feature type="transmembrane region" description="Helical" evidence="8">
    <location>
        <begin position="23"/>
        <end position="44"/>
    </location>
</feature>